<dbReference type="Gene3D" id="3.40.50.1000">
    <property type="entry name" value="HAD superfamily/HAD-like"/>
    <property type="match status" value="1"/>
</dbReference>
<dbReference type="SUPFAM" id="SSF56784">
    <property type="entry name" value="HAD-like"/>
    <property type="match status" value="1"/>
</dbReference>
<dbReference type="InterPro" id="IPR006379">
    <property type="entry name" value="HAD-SF_hydro_IIB"/>
</dbReference>
<comment type="caution">
    <text evidence="1">The sequence shown here is derived from an EMBL/GenBank/DDBJ whole genome shotgun (WGS) entry which is preliminary data.</text>
</comment>
<dbReference type="PANTHER" id="PTHR10000">
    <property type="entry name" value="PHOSPHOSERINE PHOSPHATASE"/>
    <property type="match status" value="1"/>
</dbReference>
<evidence type="ECO:0008006" key="3">
    <source>
        <dbReference type="Google" id="ProtNLM"/>
    </source>
</evidence>
<proteinExistence type="predicted"/>
<dbReference type="Pfam" id="PF08282">
    <property type="entry name" value="Hydrolase_3"/>
    <property type="match status" value="2"/>
</dbReference>
<organism evidence="1 2">
    <name type="scientific">Candidatus Kerfeldbacteria bacterium RIFCSPHIGHO2_12_FULL_48_17</name>
    <dbReference type="NCBI Taxonomy" id="1798542"/>
    <lineage>
        <taxon>Bacteria</taxon>
        <taxon>Candidatus Kerfeldiibacteriota</taxon>
    </lineage>
</organism>
<dbReference type="GO" id="GO:0000287">
    <property type="term" value="F:magnesium ion binding"/>
    <property type="evidence" value="ECO:0007669"/>
    <property type="project" value="TreeGrafter"/>
</dbReference>
<protein>
    <recommendedName>
        <fullName evidence="3">Haloacid dehalogenase</fullName>
    </recommendedName>
</protein>
<dbReference type="Gene3D" id="3.30.1240.10">
    <property type="match status" value="1"/>
</dbReference>
<dbReference type="AlphaFoldDB" id="A0A1G2B9N9"/>
<evidence type="ECO:0000313" key="1">
    <source>
        <dbReference type="EMBL" id="OGY84917.1"/>
    </source>
</evidence>
<dbReference type="EMBL" id="MHKD01000009">
    <property type="protein sequence ID" value="OGY84917.1"/>
    <property type="molecule type" value="Genomic_DNA"/>
</dbReference>
<evidence type="ECO:0000313" key="2">
    <source>
        <dbReference type="Proteomes" id="UP000176952"/>
    </source>
</evidence>
<accession>A0A1G2B9N9</accession>
<reference evidence="1 2" key="1">
    <citation type="journal article" date="2016" name="Nat. Commun.">
        <title>Thousands of microbial genomes shed light on interconnected biogeochemical processes in an aquifer system.</title>
        <authorList>
            <person name="Anantharaman K."/>
            <person name="Brown C.T."/>
            <person name="Hug L.A."/>
            <person name="Sharon I."/>
            <person name="Castelle C.J."/>
            <person name="Probst A.J."/>
            <person name="Thomas B.C."/>
            <person name="Singh A."/>
            <person name="Wilkins M.J."/>
            <person name="Karaoz U."/>
            <person name="Brodie E.L."/>
            <person name="Williams K.H."/>
            <person name="Hubbard S.S."/>
            <person name="Banfield J.F."/>
        </authorList>
    </citation>
    <scope>NUCLEOTIDE SEQUENCE [LARGE SCALE GENOMIC DNA]</scope>
</reference>
<dbReference type="Proteomes" id="UP000176952">
    <property type="component" value="Unassembled WGS sequence"/>
</dbReference>
<dbReference type="InterPro" id="IPR036412">
    <property type="entry name" value="HAD-like_sf"/>
</dbReference>
<dbReference type="PANTHER" id="PTHR10000:SF8">
    <property type="entry name" value="HAD SUPERFAMILY HYDROLASE-LIKE, TYPE 3"/>
    <property type="match status" value="1"/>
</dbReference>
<dbReference type="NCBIfam" id="TIGR01484">
    <property type="entry name" value="HAD-SF-IIB"/>
    <property type="match status" value="1"/>
</dbReference>
<name>A0A1G2B9N9_9BACT</name>
<dbReference type="GO" id="GO:0016791">
    <property type="term" value="F:phosphatase activity"/>
    <property type="evidence" value="ECO:0007669"/>
    <property type="project" value="TreeGrafter"/>
</dbReference>
<dbReference type="STRING" id="1798542.A3F54_04190"/>
<dbReference type="InterPro" id="IPR023214">
    <property type="entry name" value="HAD_sf"/>
</dbReference>
<dbReference type="GO" id="GO:0005829">
    <property type="term" value="C:cytosol"/>
    <property type="evidence" value="ECO:0007669"/>
    <property type="project" value="TreeGrafter"/>
</dbReference>
<gene>
    <name evidence="1" type="ORF">A3F54_04190</name>
</gene>
<sequence length="250" mass="28101">MKFKAVILDLDGTTIPNRKDGMPSKRVIDIIHQLRGHVSISVATGRGLNGCKEILKSLGLTSPCIVNGGTRIVDPITEKIIWEKELDKSQVEKIMEVAREYHYPVLFGDELEGEHPKSKIIKNRERIIYIEPVTKEDTEIILERLSKIPDVTAHKVISWTPHRFDIHITHSEATKRHSLEILLEILKVQKSEVVAIGDSNNDLPLFELAGYKIAMENGSEELKNKADMVAPSVAEDGVAIALEKLFIEKE</sequence>